<dbReference type="AlphaFoldDB" id="A0A0R2LEV9"/>
<dbReference type="OrthoDB" id="9814970at2"/>
<dbReference type="PANTHER" id="PTHR10000:SF53">
    <property type="entry name" value="5-AMINO-6-(5-PHOSPHO-D-RIBITYLAMINO)URACIL PHOSPHATASE YBJI-RELATED"/>
    <property type="match status" value="1"/>
</dbReference>
<dbReference type="NCBIfam" id="TIGR00099">
    <property type="entry name" value="Cof-subfamily"/>
    <property type="match status" value="1"/>
</dbReference>
<reference evidence="1 4" key="2">
    <citation type="submission" date="2019-07" db="EMBL/GenBank/DDBJ databases">
        <title>Whole genome shotgun sequence of Lactobacillus siliginis NBRC 101315.</title>
        <authorList>
            <person name="Hosoyama A."/>
            <person name="Uohara A."/>
            <person name="Ohji S."/>
            <person name="Ichikawa N."/>
        </authorList>
    </citation>
    <scope>NUCLEOTIDE SEQUENCE [LARGE SCALE GENOMIC DNA]</scope>
    <source>
        <strain evidence="1 4">NBRC 101315</strain>
    </source>
</reference>
<dbReference type="SFLD" id="SFLDG01140">
    <property type="entry name" value="C2.B:_Phosphomannomutase_and_P"/>
    <property type="match status" value="1"/>
</dbReference>
<gene>
    <name evidence="2" type="ORF">IV55_GL000042</name>
    <name evidence="1" type="ORF">LSI01_19060</name>
</gene>
<dbReference type="Gene3D" id="3.40.50.1000">
    <property type="entry name" value="HAD superfamily/HAD-like"/>
    <property type="match status" value="1"/>
</dbReference>
<dbReference type="InterPro" id="IPR006379">
    <property type="entry name" value="HAD-SF_hydro_IIB"/>
</dbReference>
<keyword evidence="3" id="KW-1185">Reference proteome</keyword>
<accession>A0A0R2LEV9</accession>
<dbReference type="GO" id="GO:0000287">
    <property type="term" value="F:magnesium ion binding"/>
    <property type="evidence" value="ECO:0007669"/>
    <property type="project" value="TreeGrafter"/>
</dbReference>
<dbReference type="PROSITE" id="PS01229">
    <property type="entry name" value="COF_2"/>
    <property type="match status" value="1"/>
</dbReference>
<proteinExistence type="predicted"/>
<dbReference type="Pfam" id="PF08282">
    <property type="entry name" value="Hydrolase_3"/>
    <property type="match status" value="1"/>
</dbReference>
<reference evidence="2 3" key="1">
    <citation type="journal article" date="2015" name="Genome Announc.">
        <title>Expanding the biotechnology potential of lactobacilli through comparative genomics of 213 strains and associated genera.</title>
        <authorList>
            <person name="Sun Z."/>
            <person name="Harris H.M."/>
            <person name="McCann A."/>
            <person name="Guo C."/>
            <person name="Argimon S."/>
            <person name="Zhang W."/>
            <person name="Yang X."/>
            <person name="Jeffery I.B."/>
            <person name="Cooney J.C."/>
            <person name="Kagawa T.F."/>
            <person name="Liu W."/>
            <person name="Song Y."/>
            <person name="Salvetti E."/>
            <person name="Wrobel A."/>
            <person name="Rasinkangas P."/>
            <person name="Parkhill J."/>
            <person name="Rea M.C."/>
            <person name="O'Sullivan O."/>
            <person name="Ritari J."/>
            <person name="Douillard F.P."/>
            <person name="Paul Ross R."/>
            <person name="Yang R."/>
            <person name="Briner A.E."/>
            <person name="Felis G.E."/>
            <person name="de Vos W.M."/>
            <person name="Barrangou R."/>
            <person name="Klaenhammer T.R."/>
            <person name="Caufield P.W."/>
            <person name="Cui Y."/>
            <person name="Zhang H."/>
            <person name="O'Toole P.W."/>
        </authorList>
    </citation>
    <scope>NUCLEOTIDE SEQUENCE [LARGE SCALE GENOMIC DNA]</scope>
    <source>
        <strain evidence="2 3">DSM 22696</strain>
    </source>
</reference>
<name>A0A0R2LEV9_9LACO</name>
<evidence type="ECO:0000313" key="4">
    <source>
        <dbReference type="Proteomes" id="UP000321429"/>
    </source>
</evidence>
<dbReference type="SFLD" id="SFLDS00003">
    <property type="entry name" value="Haloacid_Dehalogenase"/>
    <property type="match status" value="1"/>
</dbReference>
<dbReference type="Proteomes" id="UP000321429">
    <property type="component" value="Unassembled WGS sequence"/>
</dbReference>
<dbReference type="GO" id="GO:0005829">
    <property type="term" value="C:cytosol"/>
    <property type="evidence" value="ECO:0007669"/>
    <property type="project" value="TreeGrafter"/>
</dbReference>
<dbReference type="Gene3D" id="3.30.1240.10">
    <property type="match status" value="1"/>
</dbReference>
<dbReference type="InterPro" id="IPR036412">
    <property type="entry name" value="HAD-like_sf"/>
</dbReference>
<dbReference type="NCBIfam" id="TIGR01484">
    <property type="entry name" value="HAD-SF-IIB"/>
    <property type="match status" value="1"/>
</dbReference>
<dbReference type="PANTHER" id="PTHR10000">
    <property type="entry name" value="PHOSPHOSERINE PHOSPHATASE"/>
    <property type="match status" value="1"/>
</dbReference>
<dbReference type="Proteomes" id="UP000051139">
    <property type="component" value="Unassembled WGS sequence"/>
</dbReference>
<dbReference type="InterPro" id="IPR000150">
    <property type="entry name" value="Cof"/>
</dbReference>
<dbReference type="GO" id="GO:0016791">
    <property type="term" value="F:phosphatase activity"/>
    <property type="evidence" value="ECO:0007669"/>
    <property type="project" value="TreeGrafter"/>
</dbReference>
<evidence type="ECO:0000313" key="3">
    <source>
        <dbReference type="Proteomes" id="UP000051139"/>
    </source>
</evidence>
<dbReference type="RefSeq" id="WP_057808390.1">
    <property type="nucleotide sequence ID" value="NZ_BJUD01000077.1"/>
</dbReference>
<evidence type="ECO:0000313" key="2">
    <source>
        <dbReference type="EMBL" id="KRN97127.1"/>
    </source>
</evidence>
<dbReference type="STRING" id="348151.IV55_GL000042"/>
<dbReference type="EMBL" id="BJUD01000077">
    <property type="protein sequence ID" value="GEK29595.1"/>
    <property type="molecule type" value="Genomic_DNA"/>
</dbReference>
<dbReference type="EMBL" id="JQCB01000001">
    <property type="protein sequence ID" value="KRN97127.1"/>
    <property type="molecule type" value="Genomic_DNA"/>
</dbReference>
<dbReference type="PATRIC" id="fig|348151.3.peg.42"/>
<dbReference type="CDD" id="cd07518">
    <property type="entry name" value="HAD_YbiV-Like"/>
    <property type="match status" value="1"/>
</dbReference>
<protein>
    <submittedName>
        <fullName evidence="2">HAD superfamily hydrolase</fullName>
    </submittedName>
    <submittedName>
        <fullName evidence="1">Haloacid dehalogenase</fullName>
    </submittedName>
</protein>
<evidence type="ECO:0000313" key="1">
    <source>
        <dbReference type="EMBL" id="GEK29595.1"/>
    </source>
</evidence>
<organism evidence="2 3">
    <name type="scientific">Furfurilactobacillus siliginis</name>
    <dbReference type="NCBI Taxonomy" id="348151"/>
    <lineage>
        <taxon>Bacteria</taxon>
        <taxon>Bacillati</taxon>
        <taxon>Bacillota</taxon>
        <taxon>Bacilli</taxon>
        <taxon>Lactobacillales</taxon>
        <taxon>Lactobacillaceae</taxon>
        <taxon>Furfurilactobacillus</taxon>
    </lineage>
</organism>
<comment type="caution">
    <text evidence="2">The sequence shown here is derived from an EMBL/GenBank/DDBJ whole genome shotgun (WGS) entry which is preliminary data.</text>
</comment>
<keyword evidence="2" id="KW-0378">Hydrolase</keyword>
<dbReference type="SUPFAM" id="SSF56784">
    <property type="entry name" value="HAD-like"/>
    <property type="match status" value="1"/>
</dbReference>
<dbReference type="InterPro" id="IPR023214">
    <property type="entry name" value="HAD_sf"/>
</dbReference>
<sequence length="268" mass="29494">MSIKMIATDIDGTFIRNDHTFDEAHFNDVMTKLRQQHIRFVVASGNQLRHLTDMFQPFGSDISYVAENGGLVVTNNERIFSATLSESDVKTALHFIQNEPQLADASIVLSGVRGSYIDMHTSAKLLAGAQYFYTGLQQVGDVTKVSDAILKLDLVWNDDLAAQRAQFLNALLPDSMIATASGFGGLDIIPGHINKQVGLMELEQRWHIDPTEIVAFGDNDNDLSMMTHAGQSFAMANAAPNIQQAATHTTKWTNDQNGVLRTIDELLS</sequence>